<dbReference type="Pfam" id="PF05685">
    <property type="entry name" value="Uma2"/>
    <property type="match status" value="1"/>
</dbReference>
<dbReference type="KEGG" id="tpla:ElP_01540"/>
<dbReference type="InterPro" id="IPR008538">
    <property type="entry name" value="Uma2"/>
</dbReference>
<dbReference type="InterPro" id="IPR012296">
    <property type="entry name" value="Nuclease_put_TT1808"/>
</dbReference>
<keyword evidence="1" id="KW-0175">Coiled coil</keyword>
<feature type="compositionally biased region" description="Basic and acidic residues" evidence="2">
    <location>
        <begin position="27"/>
        <end position="46"/>
    </location>
</feature>
<proteinExistence type="predicted"/>
<evidence type="ECO:0000313" key="5">
    <source>
        <dbReference type="Proteomes" id="UP000317835"/>
    </source>
</evidence>
<dbReference type="PANTHER" id="PTHR33352:SF2">
    <property type="entry name" value="SLL0995 PROTEIN"/>
    <property type="match status" value="1"/>
</dbReference>
<keyword evidence="5" id="KW-1185">Reference proteome</keyword>
<sequence>MPCKRTDRNGPSGRELPPMATSPHARTGRDLDAENRRYPTSDGKPMAETDLHRQLMFVLIEILQARYEDDPRAYVSGDLLLYSEEGNGRRHVAPDVFVVFGVAKRPRLNYLLWSEGKGPDVVIEVTSKMTRREDQTKKRTLYQDVLRVPEYFQIDPTEDYLKPPLQGHRLVDGAYVPIEPVDGRLPSVVLSLLLEREGERLHLIDPETGRRLLPGRALAAEATRELAEAQAEADRLRRELEELRGRLNGGGA</sequence>
<dbReference type="InterPro" id="IPR011335">
    <property type="entry name" value="Restrct_endonuc-II-like"/>
</dbReference>
<name>A0A518GUR7_9BACT</name>
<dbReference type="Gene3D" id="3.90.1570.10">
    <property type="entry name" value="tt1808, chain A"/>
    <property type="match status" value="1"/>
</dbReference>
<feature type="coiled-coil region" evidence="1">
    <location>
        <begin position="219"/>
        <end position="246"/>
    </location>
</feature>
<feature type="region of interest" description="Disordered" evidence="2">
    <location>
        <begin position="1"/>
        <end position="46"/>
    </location>
</feature>
<dbReference type="PANTHER" id="PTHR33352">
    <property type="entry name" value="SLR1095 PROTEIN"/>
    <property type="match status" value="1"/>
</dbReference>
<accession>A0A518GUR7</accession>
<evidence type="ECO:0000259" key="3">
    <source>
        <dbReference type="Pfam" id="PF05685"/>
    </source>
</evidence>
<protein>
    <recommendedName>
        <fullName evidence="3">Putative restriction endonuclease domain-containing protein</fullName>
    </recommendedName>
</protein>
<evidence type="ECO:0000256" key="2">
    <source>
        <dbReference type="SAM" id="MobiDB-lite"/>
    </source>
</evidence>
<dbReference type="SUPFAM" id="SSF52980">
    <property type="entry name" value="Restriction endonuclease-like"/>
    <property type="match status" value="1"/>
</dbReference>
<reference evidence="4 5" key="1">
    <citation type="submission" date="2019-02" db="EMBL/GenBank/DDBJ databases">
        <title>Deep-cultivation of Planctomycetes and their phenomic and genomic characterization uncovers novel biology.</title>
        <authorList>
            <person name="Wiegand S."/>
            <person name="Jogler M."/>
            <person name="Boedeker C."/>
            <person name="Pinto D."/>
            <person name="Vollmers J."/>
            <person name="Rivas-Marin E."/>
            <person name="Kohn T."/>
            <person name="Peeters S.H."/>
            <person name="Heuer A."/>
            <person name="Rast P."/>
            <person name="Oberbeckmann S."/>
            <person name="Bunk B."/>
            <person name="Jeske O."/>
            <person name="Meyerdierks A."/>
            <person name="Storesund J.E."/>
            <person name="Kallscheuer N."/>
            <person name="Luecker S."/>
            <person name="Lage O.M."/>
            <person name="Pohl T."/>
            <person name="Merkel B.J."/>
            <person name="Hornburger P."/>
            <person name="Mueller R.-W."/>
            <person name="Bruemmer F."/>
            <person name="Labrenz M."/>
            <person name="Spormann A.M."/>
            <person name="Op den Camp H."/>
            <person name="Overmann J."/>
            <person name="Amann R."/>
            <person name="Jetten M.S.M."/>
            <person name="Mascher T."/>
            <person name="Medema M.H."/>
            <person name="Devos D.P."/>
            <person name="Kaster A.-K."/>
            <person name="Ovreas L."/>
            <person name="Rohde M."/>
            <person name="Galperin M.Y."/>
            <person name="Jogler C."/>
        </authorList>
    </citation>
    <scope>NUCLEOTIDE SEQUENCE [LARGE SCALE GENOMIC DNA]</scope>
    <source>
        <strain evidence="4 5">ElP</strain>
    </source>
</reference>
<organism evidence="4 5">
    <name type="scientific">Tautonia plasticadhaerens</name>
    <dbReference type="NCBI Taxonomy" id="2527974"/>
    <lineage>
        <taxon>Bacteria</taxon>
        <taxon>Pseudomonadati</taxon>
        <taxon>Planctomycetota</taxon>
        <taxon>Planctomycetia</taxon>
        <taxon>Isosphaerales</taxon>
        <taxon>Isosphaeraceae</taxon>
        <taxon>Tautonia</taxon>
    </lineage>
</organism>
<evidence type="ECO:0000313" key="4">
    <source>
        <dbReference type="EMBL" id="QDV32326.1"/>
    </source>
</evidence>
<dbReference type="CDD" id="cd06260">
    <property type="entry name" value="DUF820-like"/>
    <property type="match status" value="1"/>
</dbReference>
<gene>
    <name evidence="4" type="ORF">ElP_01540</name>
</gene>
<dbReference type="AlphaFoldDB" id="A0A518GUR7"/>
<dbReference type="Proteomes" id="UP000317835">
    <property type="component" value="Chromosome"/>
</dbReference>
<dbReference type="RefSeq" id="WP_197446615.1">
    <property type="nucleotide sequence ID" value="NZ_CP036426.1"/>
</dbReference>
<dbReference type="EMBL" id="CP036426">
    <property type="protein sequence ID" value="QDV32326.1"/>
    <property type="molecule type" value="Genomic_DNA"/>
</dbReference>
<evidence type="ECO:0000256" key="1">
    <source>
        <dbReference type="SAM" id="Coils"/>
    </source>
</evidence>
<feature type="domain" description="Putative restriction endonuclease" evidence="3">
    <location>
        <begin position="34"/>
        <end position="188"/>
    </location>
</feature>